<keyword evidence="3" id="KW-1185">Reference proteome</keyword>
<feature type="transmembrane region" description="Helical" evidence="1">
    <location>
        <begin position="121"/>
        <end position="144"/>
    </location>
</feature>
<keyword evidence="1" id="KW-1133">Transmembrane helix</keyword>
<keyword evidence="1" id="KW-0812">Transmembrane</keyword>
<sequence>MAIYLYFFPVDAAASIHVGGEKKSMRVYMSRKSKVAIVIMTVLPKVAIVVLLTLFGCGIVLESSDSGALELLQNALAVAFVMEIDEILCRNLVQTYLKDIIDALPRVCWQEKASEKVLRNFFLNLIFCGAYSIFIWVLYCFWLFSD</sequence>
<dbReference type="EMBL" id="JBDODL010000610">
    <property type="protein sequence ID" value="MES1920325.1"/>
    <property type="molecule type" value="Genomic_DNA"/>
</dbReference>
<evidence type="ECO:0000256" key="1">
    <source>
        <dbReference type="SAM" id="Phobius"/>
    </source>
</evidence>
<name>A0ABV2AKW4_9EUKA</name>
<evidence type="ECO:0000313" key="2">
    <source>
        <dbReference type="EMBL" id="MES1920325.1"/>
    </source>
</evidence>
<proteinExistence type="predicted"/>
<reference evidence="2 3" key="1">
    <citation type="journal article" date="2024" name="BMC Biol.">
        <title>Comparative genomics of Ascetosporea gives new insight into the evolutionary basis for animal parasitism in Rhizaria.</title>
        <authorList>
            <person name="Hiltunen Thoren M."/>
            <person name="Onut-Brannstrom I."/>
            <person name="Alfjorden A."/>
            <person name="Peckova H."/>
            <person name="Swords F."/>
            <person name="Hooper C."/>
            <person name="Holzer A.S."/>
            <person name="Bass D."/>
            <person name="Burki F."/>
        </authorList>
    </citation>
    <scope>NUCLEOTIDE SEQUENCE [LARGE SCALE GENOMIC DNA]</scope>
    <source>
        <strain evidence="2">20-A016</strain>
    </source>
</reference>
<protein>
    <submittedName>
        <fullName evidence="2">Uncharacterized protein</fullName>
    </submittedName>
</protein>
<keyword evidence="1" id="KW-0472">Membrane</keyword>
<comment type="caution">
    <text evidence="2">The sequence shown here is derived from an EMBL/GenBank/DDBJ whole genome shotgun (WGS) entry which is preliminary data.</text>
</comment>
<dbReference type="Proteomes" id="UP001439008">
    <property type="component" value="Unassembled WGS sequence"/>
</dbReference>
<organism evidence="2 3">
    <name type="scientific">Bonamia ostreae</name>
    <dbReference type="NCBI Taxonomy" id="126728"/>
    <lineage>
        <taxon>Eukaryota</taxon>
        <taxon>Sar</taxon>
        <taxon>Rhizaria</taxon>
        <taxon>Endomyxa</taxon>
        <taxon>Ascetosporea</taxon>
        <taxon>Haplosporida</taxon>
        <taxon>Bonamia</taxon>
    </lineage>
</organism>
<feature type="transmembrane region" description="Helical" evidence="1">
    <location>
        <begin position="35"/>
        <end position="61"/>
    </location>
</feature>
<gene>
    <name evidence="2" type="ORF">MHBO_002007</name>
</gene>
<accession>A0ABV2AKW4</accession>
<evidence type="ECO:0000313" key="3">
    <source>
        <dbReference type="Proteomes" id="UP001439008"/>
    </source>
</evidence>